<evidence type="ECO:0000313" key="2">
    <source>
        <dbReference type="EMBL" id="PHP64891.1"/>
    </source>
</evidence>
<dbReference type="Gene3D" id="3.30.70.2970">
    <property type="entry name" value="Protein of unknown function (DUF541), domain 2"/>
    <property type="match status" value="1"/>
</dbReference>
<dbReference type="PANTHER" id="PTHR34387">
    <property type="entry name" value="SLR1258 PROTEIN"/>
    <property type="match status" value="1"/>
</dbReference>
<feature type="chain" id="PRO_5013894826" description="SIMPL domain-containing protein" evidence="1">
    <location>
        <begin position="29"/>
        <end position="244"/>
    </location>
</feature>
<protein>
    <recommendedName>
        <fullName evidence="4">SIMPL domain-containing protein</fullName>
    </recommendedName>
</protein>
<evidence type="ECO:0008006" key="4">
    <source>
        <dbReference type="Google" id="ProtNLM"/>
    </source>
</evidence>
<dbReference type="Gene3D" id="3.30.110.170">
    <property type="entry name" value="Protein of unknown function (DUF541), domain 1"/>
    <property type="match status" value="1"/>
</dbReference>
<dbReference type="EMBL" id="PDVP01000021">
    <property type="protein sequence ID" value="PHP64891.1"/>
    <property type="molecule type" value="Genomic_DNA"/>
</dbReference>
<sequence length="244" mass="25390">MSALATRHRIARALAAGMILALPAGAMAAEPSPRIVVNGEGEVAVAPDMATITMTVLREADTARAALDANNEAMAGVLEAMKNQGIEDRDLQTSGFSIQPRYVYPKQSSTGESEPPRIVGYQVSNSLTVRIRDMVRVGAILDASVSLGVNQGGSVSFANADPSAALDDARRKAVQNAVAKARIMAEAAGVSVGPILEMSESSWQPGPQPMMAPMARGAAADAVPMAAGENTYRVNIAVTFAIKQ</sequence>
<name>A0A2G1QHF8_9HYPH</name>
<dbReference type="OrthoDB" id="9813144at2"/>
<dbReference type="PANTHER" id="PTHR34387:SF1">
    <property type="entry name" value="PERIPLASMIC IMMUNOGENIC PROTEIN"/>
    <property type="match status" value="1"/>
</dbReference>
<keyword evidence="1" id="KW-0732">Signal</keyword>
<dbReference type="InterPro" id="IPR052022">
    <property type="entry name" value="26kDa_periplasmic_antigen"/>
</dbReference>
<proteinExistence type="predicted"/>
<reference evidence="2 3" key="1">
    <citation type="submission" date="2017-10" db="EMBL/GenBank/DDBJ databases">
        <title>Sedimentibacterium mangrovi gen. nov., sp. nov., a novel member of family Phyllobacteriacea isolated from mangrove sediment.</title>
        <authorList>
            <person name="Liao H."/>
            <person name="Tian Y."/>
        </authorList>
    </citation>
    <scope>NUCLEOTIDE SEQUENCE [LARGE SCALE GENOMIC DNA]</scope>
    <source>
        <strain evidence="2 3">X9-2-2</strain>
    </source>
</reference>
<dbReference type="GO" id="GO:0006974">
    <property type="term" value="P:DNA damage response"/>
    <property type="evidence" value="ECO:0007669"/>
    <property type="project" value="TreeGrafter"/>
</dbReference>
<evidence type="ECO:0000256" key="1">
    <source>
        <dbReference type="SAM" id="SignalP"/>
    </source>
</evidence>
<dbReference type="AlphaFoldDB" id="A0A2G1QHF8"/>
<evidence type="ECO:0000313" key="3">
    <source>
        <dbReference type="Proteomes" id="UP000221168"/>
    </source>
</evidence>
<feature type="signal peptide" evidence="1">
    <location>
        <begin position="1"/>
        <end position="28"/>
    </location>
</feature>
<organism evidence="2 3">
    <name type="scientific">Zhengella mangrovi</name>
    <dbReference type="NCBI Taxonomy" id="1982044"/>
    <lineage>
        <taxon>Bacteria</taxon>
        <taxon>Pseudomonadati</taxon>
        <taxon>Pseudomonadota</taxon>
        <taxon>Alphaproteobacteria</taxon>
        <taxon>Hyphomicrobiales</taxon>
        <taxon>Notoacmeibacteraceae</taxon>
        <taxon>Zhengella</taxon>
    </lineage>
</organism>
<dbReference type="Proteomes" id="UP000221168">
    <property type="component" value="Unassembled WGS sequence"/>
</dbReference>
<accession>A0A2G1QHF8</accession>
<dbReference type="Pfam" id="PF04402">
    <property type="entry name" value="SIMPL"/>
    <property type="match status" value="1"/>
</dbReference>
<gene>
    <name evidence="2" type="ORF">CSC94_22160</name>
</gene>
<comment type="caution">
    <text evidence="2">The sequence shown here is derived from an EMBL/GenBank/DDBJ whole genome shotgun (WGS) entry which is preliminary data.</text>
</comment>
<keyword evidence="3" id="KW-1185">Reference proteome</keyword>
<dbReference type="InterPro" id="IPR007497">
    <property type="entry name" value="SIMPL/DUF541"/>
</dbReference>
<dbReference type="RefSeq" id="WP_099308569.1">
    <property type="nucleotide sequence ID" value="NZ_PDVP01000021.1"/>
</dbReference>